<gene>
    <name evidence="3" type="ORF">FN976_24355</name>
</gene>
<protein>
    <submittedName>
        <fullName evidence="3">Uncharacterized protein</fullName>
    </submittedName>
</protein>
<feature type="signal peptide" evidence="2">
    <location>
        <begin position="1"/>
        <end position="23"/>
    </location>
</feature>
<feature type="chain" id="PRO_5021905398" evidence="2">
    <location>
        <begin position="24"/>
        <end position="285"/>
    </location>
</feature>
<keyword evidence="1" id="KW-0812">Transmembrane</keyword>
<evidence type="ECO:0000313" key="4">
    <source>
        <dbReference type="Proteomes" id="UP000318199"/>
    </source>
</evidence>
<name>A0A562ZHL3_9BURK</name>
<evidence type="ECO:0000256" key="1">
    <source>
        <dbReference type="SAM" id="Phobius"/>
    </source>
</evidence>
<proteinExistence type="predicted"/>
<keyword evidence="1" id="KW-1133">Transmembrane helix</keyword>
<accession>A0A562ZHL3</accession>
<keyword evidence="4" id="KW-1185">Reference proteome</keyword>
<keyword evidence="2" id="KW-0732">Signal</keyword>
<feature type="transmembrane region" description="Helical" evidence="1">
    <location>
        <begin position="247"/>
        <end position="265"/>
    </location>
</feature>
<evidence type="ECO:0000313" key="3">
    <source>
        <dbReference type="EMBL" id="TWO68072.1"/>
    </source>
</evidence>
<dbReference type="AlphaFoldDB" id="A0A562ZHL3"/>
<reference evidence="3 4" key="1">
    <citation type="submission" date="2019-07" db="EMBL/GenBank/DDBJ databases">
        <title>Caenimonas sedimenti sp. nov., isolated from activated sludge.</title>
        <authorList>
            <person name="Xu J."/>
        </authorList>
    </citation>
    <scope>NUCLEOTIDE SEQUENCE [LARGE SCALE GENOMIC DNA]</scope>
    <source>
        <strain evidence="3 4">HX-9-20</strain>
    </source>
</reference>
<dbReference type="RefSeq" id="WP_145895804.1">
    <property type="nucleotide sequence ID" value="NZ_VOBQ01000021.1"/>
</dbReference>
<dbReference type="Proteomes" id="UP000318199">
    <property type="component" value="Unassembled WGS sequence"/>
</dbReference>
<organism evidence="3 4">
    <name type="scientific">Caenimonas sedimenti</name>
    <dbReference type="NCBI Taxonomy" id="2596921"/>
    <lineage>
        <taxon>Bacteria</taxon>
        <taxon>Pseudomonadati</taxon>
        <taxon>Pseudomonadota</taxon>
        <taxon>Betaproteobacteria</taxon>
        <taxon>Burkholderiales</taxon>
        <taxon>Comamonadaceae</taxon>
        <taxon>Caenimonas</taxon>
    </lineage>
</organism>
<evidence type="ECO:0000256" key="2">
    <source>
        <dbReference type="SAM" id="SignalP"/>
    </source>
</evidence>
<dbReference type="OrthoDB" id="6286374at2"/>
<dbReference type="EMBL" id="VOBQ01000021">
    <property type="protein sequence ID" value="TWO68072.1"/>
    <property type="molecule type" value="Genomic_DNA"/>
</dbReference>
<sequence>MALIEACAAMALLYALLSIVASAAKEAVETWVQKRKDDFRGAMRDLLQEEGAKRFLGHARIRALTSTIGPPDPDNKNHWPSYVDPKVFAVVAADLAKEFPNSRIGEVVTWAATTKDEALDVLQQVYSERMERLSGSFKRHAQKSLLLIGLVVAVLVDADTIQMARRLSSDAPARTALAQLSMQASTQQDLERSCGVIASDDSQTKSSKLIACVQTRAPDLLGWNGRKVAEIAATGWPMLPFVLLGKFFGYVLTAVAISLGAAFWFDLISKVANIRSTSKPKRDDR</sequence>
<keyword evidence="1" id="KW-0472">Membrane</keyword>
<comment type="caution">
    <text evidence="3">The sequence shown here is derived from an EMBL/GenBank/DDBJ whole genome shotgun (WGS) entry which is preliminary data.</text>
</comment>